<name>A1K3D5_AZOSB</name>
<dbReference type="PANTHER" id="PTHR43876">
    <property type="entry name" value="UBIQUINONE BIOSYNTHESIS MONOOXYGENASE COQ6, MITOCHONDRIAL"/>
    <property type="match status" value="1"/>
</dbReference>
<proteinExistence type="inferred from homology"/>
<dbReference type="InterPro" id="IPR002938">
    <property type="entry name" value="FAD-bd"/>
</dbReference>
<accession>A1K3D5</accession>
<evidence type="ECO:0000313" key="9">
    <source>
        <dbReference type="EMBL" id="CAL93340.1"/>
    </source>
</evidence>
<dbReference type="Gene3D" id="3.50.50.60">
    <property type="entry name" value="FAD/NAD(P)-binding domain"/>
    <property type="match status" value="2"/>
</dbReference>
<dbReference type="GO" id="GO:0016705">
    <property type="term" value="F:oxidoreductase activity, acting on paired donors, with incorporation or reduction of molecular oxygen"/>
    <property type="evidence" value="ECO:0007669"/>
    <property type="project" value="InterPro"/>
</dbReference>
<sequence>MNFDVVVVGGGLAGAALTVALRASSLRVAVVDAGLPTPSQGWDSRIYAYSPASADFLGTLGVWQHLDADRLCPVHSMDVRGDDGGRLRFDAAGCGLRELAWIGESSLVHRELWESLKRQHNVTVFAPARPTALTVSGNDAALELEDGRLLHTRLLVGADGRDSWVRSQTAIKASSVNYEETAVVANFSCERPHRNEALQWFTDEGVVAWLPLPGRMMSLVWSAPAALAETLMAMTPEQFTRRVQERGGAAWGRLSVVTPPAAFPLRFMRLDRVVASRVALIGDAAHAIHPLSGHGINLGFQDARVLSQRLLSAPAWADPGDERLLRSYARERAEEPFLVQYVTHGINRLFAARNPLAAFVRNLGLNLTDRLPVVRSALTRYAVHGKF</sequence>
<dbReference type="InterPro" id="IPR010971">
    <property type="entry name" value="UbiH/COQ6"/>
</dbReference>
<keyword evidence="4" id="KW-0285">Flavoprotein</keyword>
<dbReference type="GO" id="GO:0071949">
    <property type="term" value="F:FAD binding"/>
    <property type="evidence" value="ECO:0007669"/>
    <property type="project" value="InterPro"/>
</dbReference>
<dbReference type="PANTHER" id="PTHR43876:SF7">
    <property type="entry name" value="UBIQUINONE BIOSYNTHESIS MONOOXYGENASE COQ6, MITOCHONDRIAL"/>
    <property type="match status" value="1"/>
</dbReference>
<dbReference type="eggNOG" id="COG0654">
    <property type="taxonomic scope" value="Bacteria"/>
</dbReference>
<dbReference type="NCBIfam" id="TIGR01988">
    <property type="entry name" value="Ubi-OHases"/>
    <property type="match status" value="1"/>
</dbReference>
<dbReference type="EMBL" id="AM406670">
    <property type="protein sequence ID" value="CAL93340.1"/>
    <property type="molecule type" value="Genomic_DNA"/>
</dbReference>
<evidence type="ECO:0000259" key="8">
    <source>
        <dbReference type="Pfam" id="PF01494"/>
    </source>
</evidence>
<dbReference type="STRING" id="62928.azo0723"/>
<keyword evidence="6" id="KW-0560">Oxidoreductase</keyword>
<comment type="similarity">
    <text evidence="3">Belongs to the UbiH/COQ6 family.</text>
</comment>
<feature type="domain" description="FAD-binding" evidence="8">
    <location>
        <begin position="3"/>
        <end position="334"/>
    </location>
</feature>
<dbReference type="UniPathway" id="UPA00232"/>
<evidence type="ECO:0000256" key="6">
    <source>
        <dbReference type="ARBA" id="ARBA00023002"/>
    </source>
</evidence>
<dbReference type="PRINTS" id="PR00420">
    <property type="entry name" value="RNGMNOXGNASE"/>
</dbReference>
<dbReference type="InterPro" id="IPR051205">
    <property type="entry name" value="UbiH/COQ6_monooxygenase"/>
</dbReference>
<keyword evidence="5" id="KW-0274">FAD</keyword>
<dbReference type="KEGG" id="azo:azo0723"/>
<dbReference type="InterPro" id="IPR036188">
    <property type="entry name" value="FAD/NAD-bd_sf"/>
</dbReference>
<dbReference type="GO" id="GO:0006744">
    <property type="term" value="P:ubiquinone biosynthetic process"/>
    <property type="evidence" value="ECO:0007669"/>
    <property type="project" value="UniProtKB-UniPathway"/>
</dbReference>
<reference evidence="9 10" key="1">
    <citation type="journal article" date="2006" name="Nat. Biotechnol.">
        <title>Complete genome of the mutualistic, N2-fixing grass endophyte Azoarcus sp. strain BH72.</title>
        <authorList>
            <person name="Krause A."/>
            <person name="Ramakumar A."/>
            <person name="Bartels D."/>
            <person name="Battistoni F."/>
            <person name="Bekel T."/>
            <person name="Boch J."/>
            <person name="Boehm M."/>
            <person name="Friedrich F."/>
            <person name="Hurek T."/>
            <person name="Krause L."/>
            <person name="Linke B."/>
            <person name="McHardy A.C."/>
            <person name="Sarkar A."/>
            <person name="Schneiker S."/>
            <person name="Syed A.A."/>
            <person name="Thauer R."/>
            <person name="Vorhoelter F.-J."/>
            <person name="Weidner S."/>
            <person name="Puehler A."/>
            <person name="Reinhold-Hurek B."/>
            <person name="Kaiser O."/>
            <person name="Goesmann A."/>
        </authorList>
    </citation>
    <scope>NUCLEOTIDE SEQUENCE [LARGE SCALE GENOMIC DNA]</scope>
    <source>
        <strain evidence="9 10">BH72</strain>
    </source>
</reference>
<keyword evidence="7 9" id="KW-0503">Monooxygenase</keyword>
<evidence type="ECO:0000256" key="4">
    <source>
        <dbReference type="ARBA" id="ARBA00022630"/>
    </source>
</evidence>
<dbReference type="RefSeq" id="WP_011764457.1">
    <property type="nucleotide sequence ID" value="NC_008702.1"/>
</dbReference>
<protein>
    <submittedName>
        <fullName evidence="9">Monooxygenase</fullName>
    </submittedName>
</protein>
<keyword evidence="10" id="KW-1185">Reference proteome</keyword>
<comment type="cofactor">
    <cofactor evidence="1">
        <name>FAD</name>
        <dbReference type="ChEBI" id="CHEBI:57692"/>
    </cofactor>
</comment>
<dbReference type="Pfam" id="PF01494">
    <property type="entry name" value="FAD_binding_3"/>
    <property type="match status" value="1"/>
</dbReference>
<evidence type="ECO:0000256" key="1">
    <source>
        <dbReference type="ARBA" id="ARBA00001974"/>
    </source>
</evidence>
<dbReference type="SUPFAM" id="SSF51905">
    <property type="entry name" value="FAD/NAD(P)-binding domain"/>
    <property type="match status" value="1"/>
</dbReference>
<dbReference type="AlphaFoldDB" id="A1K3D5"/>
<evidence type="ECO:0000256" key="3">
    <source>
        <dbReference type="ARBA" id="ARBA00005349"/>
    </source>
</evidence>
<gene>
    <name evidence="9" type="ordered locus">azo0723</name>
</gene>
<evidence type="ECO:0000256" key="2">
    <source>
        <dbReference type="ARBA" id="ARBA00004749"/>
    </source>
</evidence>
<dbReference type="HOGENOM" id="CLU_009665_8_3_4"/>
<evidence type="ECO:0000256" key="5">
    <source>
        <dbReference type="ARBA" id="ARBA00022827"/>
    </source>
</evidence>
<organism evidence="9 10">
    <name type="scientific">Azoarcus sp. (strain BH72)</name>
    <dbReference type="NCBI Taxonomy" id="418699"/>
    <lineage>
        <taxon>Bacteria</taxon>
        <taxon>Pseudomonadati</taxon>
        <taxon>Pseudomonadota</taxon>
        <taxon>Betaproteobacteria</taxon>
        <taxon>Rhodocyclales</taxon>
        <taxon>Zoogloeaceae</taxon>
        <taxon>Azoarcus</taxon>
    </lineage>
</organism>
<comment type="pathway">
    <text evidence="2">Cofactor biosynthesis; ubiquinone biosynthesis.</text>
</comment>
<dbReference type="Proteomes" id="UP000002588">
    <property type="component" value="Chromosome"/>
</dbReference>
<evidence type="ECO:0000313" key="10">
    <source>
        <dbReference type="Proteomes" id="UP000002588"/>
    </source>
</evidence>
<evidence type="ECO:0000256" key="7">
    <source>
        <dbReference type="ARBA" id="ARBA00023033"/>
    </source>
</evidence>
<dbReference type="NCBIfam" id="NF005788">
    <property type="entry name" value="PRK07608.1-3"/>
    <property type="match status" value="1"/>
</dbReference>
<dbReference type="GO" id="GO:0004497">
    <property type="term" value="F:monooxygenase activity"/>
    <property type="evidence" value="ECO:0007669"/>
    <property type="project" value="UniProtKB-KW"/>
</dbReference>